<evidence type="ECO:0000313" key="2">
    <source>
        <dbReference type="Proteomes" id="UP001220610"/>
    </source>
</evidence>
<gene>
    <name evidence="1" type="ORF">P0Y53_10060</name>
</gene>
<name>A0AAJ5WVB9_9BACT</name>
<dbReference type="AlphaFoldDB" id="A0AAJ5WVB9"/>
<reference evidence="1" key="1">
    <citation type="submission" date="2023-03" db="EMBL/GenBank/DDBJ databases">
        <title>Andean soil-derived lignocellulolytic bacterial consortium as a source of novel taxa and putative plastic-active enzymes.</title>
        <authorList>
            <person name="Diaz-Garcia L."/>
            <person name="Chuvochina M."/>
            <person name="Feuerriegel G."/>
            <person name="Bunk B."/>
            <person name="Sproer C."/>
            <person name="Streit W.R."/>
            <person name="Rodriguez L.M."/>
            <person name="Overmann J."/>
            <person name="Jimenez D.J."/>
        </authorList>
    </citation>
    <scope>NUCLEOTIDE SEQUENCE</scope>
    <source>
        <strain evidence="1">MAG 7</strain>
    </source>
</reference>
<accession>A0AAJ5WVB9</accession>
<evidence type="ECO:0000313" key="1">
    <source>
        <dbReference type="EMBL" id="WEK37846.1"/>
    </source>
</evidence>
<proteinExistence type="predicted"/>
<dbReference type="Proteomes" id="UP001220610">
    <property type="component" value="Chromosome"/>
</dbReference>
<dbReference type="EMBL" id="CP119311">
    <property type="protein sequence ID" value="WEK37846.1"/>
    <property type="molecule type" value="Genomic_DNA"/>
</dbReference>
<organism evidence="1 2">
    <name type="scientific">Candidatus Pseudobacter hemicellulosilyticus</name>
    <dbReference type="NCBI Taxonomy" id="3121375"/>
    <lineage>
        <taxon>Bacteria</taxon>
        <taxon>Pseudomonadati</taxon>
        <taxon>Bacteroidota</taxon>
        <taxon>Chitinophagia</taxon>
        <taxon>Chitinophagales</taxon>
        <taxon>Chitinophagaceae</taxon>
        <taxon>Pseudobacter</taxon>
    </lineage>
</organism>
<protein>
    <submittedName>
        <fullName evidence="1">Uncharacterized protein</fullName>
    </submittedName>
</protein>
<sequence length="136" mass="14789">MKSDNEFEQLLAALQENKPALNAADAAALTSAITAGIASKKQAGIPPGKLLSIARVLSGAAAVLLLCLFFYEETITPGSRQPGIVYTTYYNETASSRDSVPQTDSIKFLLDYYRQQKKGKSAFTLFKEQYTSLAKK</sequence>